<reference evidence="4 5" key="1">
    <citation type="journal article" date="2015" name="Sci. Rep.">
        <title>Genome of the facultative scuticociliatosis pathogen Pseudocohnilembus persalinus provides insight into its virulence through horizontal gene transfer.</title>
        <authorList>
            <person name="Xiong J."/>
            <person name="Wang G."/>
            <person name="Cheng J."/>
            <person name="Tian M."/>
            <person name="Pan X."/>
            <person name="Warren A."/>
            <person name="Jiang C."/>
            <person name="Yuan D."/>
            <person name="Miao W."/>
        </authorList>
    </citation>
    <scope>NUCLEOTIDE SEQUENCE [LARGE SCALE GENOMIC DNA]</scope>
    <source>
        <strain evidence="4">36N120E</strain>
    </source>
</reference>
<keyword evidence="1" id="KW-0175">Coiled coil</keyword>
<sequence length="554" mass="64046">MNEVQLEKNLKKTYEFKPSLITDLLQFDNFIHFKKADDKLILQGYQYVGVLCVKQIDSTEFDRFIEIKLKSNNSRNYVVKPLIGDMFQLVANVYQGQQQKQTKQLKSIIQINFEDVSTSLLSQGKLNTSQRQQRIYQSQINQVSSHILNSGQNQQNQNNQNKNQLIQSEFGTNNKKKNVQFQDDNQYQSMVQFQSQVKGVNINQNQQNGLNNGNNQQNQPELQNDYNGQIQNNNNSKIKGQSNENSFNQQQGAIKYQQQIKENDQTFNHTQKGGIQDLKSSLKQQQQPLLQNQAQSVNSAKFGENENLNSISQQLKLQQKESGYEINPSSEILEEQKKIEKVDDQFDLDSDDEQDIKTLNQAFLEKQSSNQQQQSLQFQKSQVLPSELKDCKKQSSKNEQNDTEEIFQETQADPEYLKKNNNAFKNESTKEQGETFSNNMKLENQELKNQNDQVANGNIDDLSEEEKQIYEQLVKQIELDKQSLQELQQNSKILEDQLEKYKIQQGSTNNHNYIQENNHLKQNNEKGAMTSQGFTIMHTILVAIISLLIGILFA</sequence>
<dbReference type="AlphaFoldDB" id="A0A0V0QZP7"/>
<comment type="caution">
    <text evidence="4">The sequence shown here is derived from an EMBL/GenBank/DDBJ whole genome shotgun (WGS) entry which is preliminary data.</text>
</comment>
<keyword evidence="3" id="KW-0472">Membrane</keyword>
<feature type="transmembrane region" description="Helical" evidence="3">
    <location>
        <begin position="533"/>
        <end position="553"/>
    </location>
</feature>
<feature type="region of interest" description="Disordered" evidence="2">
    <location>
        <begin position="204"/>
        <end position="252"/>
    </location>
</feature>
<dbReference type="EMBL" id="LDAU01000080">
    <property type="protein sequence ID" value="KRX07772.1"/>
    <property type="molecule type" value="Genomic_DNA"/>
</dbReference>
<evidence type="ECO:0000313" key="4">
    <source>
        <dbReference type="EMBL" id="KRX07772.1"/>
    </source>
</evidence>
<keyword evidence="3" id="KW-1133">Transmembrane helix</keyword>
<name>A0A0V0QZP7_PSEPJ</name>
<organism evidence="4 5">
    <name type="scientific">Pseudocohnilembus persalinus</name>
    <name type="common">Ciliate</name>
    <dbReference type="NCBI Taxonomy" id="266149"/>
    <lineage>
        <taxon>Eukaryota</taxon>
        <taxon>Sar</taxon>
        <taxon>Alveolata</taxon>
        <taxon>Ciliophora</taxon>
        <taxon>Intramacronucleata</taxon>
        <taxon>Oligohymenophorea</taxon>
        <taxon>Scuticociliatia</taxon>
        <taxon>Philasterida</taxon>
        <taxon>Pseudocohnilembidae</taxon>
        <taxon>Pseudocohnilembus</taxon>
    </lineage>
</organism>
<evidence type="ECO:0000256" key="1">
    <source>
        <dbReference type="SAM" id="Coils"/>
    </source>
</evidence>
<feature type="coiled-coil region" evidence="1">
    <location>
        <begin position="467"/>
        <end position="504"/>
    </location>
</feature>
<proteinExistence type="predicted"/>
<dbReference type="Proteomes" id="UP000054937">
    <property type="component" value="Unassembled WGS sequence"/>
</dbReference>
<protein>
    <recommendedName>
        <fullName evidence="6">Transmembrane protein</fullName>
    </recommendedName>
</protein>
<gene>
    <name evidence="4" type="ORF">PPERSA_07522</name>
</gene>
<dbReference type="OMA" id="FTIMHTI"/>
<dbReference type="InParanoid" id="A0A0V0QZP7"/>
<accession>A0A0V0QZP7</accession>
<evidence type="ECO:0000256" key="3">
    <source>
        <dbReference type="SAM" id="Phobius"/>
    </source>
</evidence>
<evidence type="ECO:0008006" key="6">
    <source>
        <dbReference type="Google" id="ProtNLM"/>
    </source>
</evidence>
<evidence type="ECO:0000313" key="5">
    <source>
        <dbReference type="Proteomes" id="UP000054937"/>
    </source>
</evidence>
<evidence type="ECO:0000256" key="2">
    <source>
        <dbReference type="SAM" id="MobiDB-lite"/>
    </source>
</evidence>
<keyword evidence="5" id="KW-1185">Reference proteome</keyword>
<keyword evidence="3" id="KW-0812">Transmembrane</keyword>
<feature type="region of interest" description="Disordered" evidence="2">
    <location>
        <begin position="389"/>
        <end position="416"/>
    </location>
</feature>